<gene>
    <name evidence="1" type="ORF">SPELUC_LOCUS10697</name>
</gene>
<reference evidence="1" key="1">
    <citation type="submission" date="2021-06" db="EMBL/GenBank/DDBJ databases">
        <authorList>
            <person name="Kallberg Y."/>
            <person name="Tangrot J."/>
            <person name="Rosling A."/>
        </authorList>
    </citation>
    <scope>NUCLEOTIDE SEQUENCE</scope>
    <source>
        <strain evidence="1">28 12/20/2015</strain>
    </source>
</reference>
<organism evidence="1 2">
    <name type="scientific">Cetraspora pellucida</name>
    <dbReference type="NCBI Taxonomy" id="1433469"/>
    <lineage>
        <taxon>Eukaryota</taxon>
        <taxon>Fungi</taxon>
        <taxon>Fungi incertae sedis</taxon>
        <taxon>Mucoromycota</taxon>
        <taxon>Glomeromycotina</taxon>
        <taxon>Glomeromycetes</taxon>
        <taxon>Diversisporales</taxon>
        <taxon>Gigasporaceae</taxon>
        <taxon>Cetraspora</taxon>
    </lineage>
</organism>
<accession>A0ACA9P767</accession>
<comment type="caution">
    <text evidence="1">The sequence shown here is derived from an EMBL/GenBank/DDBJ whole genome shotgun (WGS) entry which is preliminary data.</text>
</comment>
<evidence type="ECO:0000313" key="1">
    <source>
        <dbReference type="EMBL" id="CAG8689987.1"/>
    </source>
</evidence>
<protein>
    <submittedName>
        <fullName evidence="1">9141_t:CDS:1</fullName>
    </submittedName>
</protein>
<proteinExistence type="predicted"/>
<name>A0ACA9P767_9GLOM</name>
<sequence>MSCYADTIIKVNQVRQTCNEDSKLFAVQAVGVYPIESEDCELDMTLFILMNDEERDPNSQSIFETNEYYCVGRKIMLGSYNRNLRLKMTVASSTHLSIKKDFSSNRWSLKVLLVSVAKDAPKEINYKNAILNSVQTRVILVIFYCLNNEKSLKSHESGTLVDTGSATKKKVNISENTPALYRSICSILVNVYQSVNKDSSKAARLKNSDLDNKKSKLVTDLTTEDFYINKRTRVEDEKDDFTEYVDKHTNDRDKESMNRSNKYKSGIVQDNKSSECNYENLNKDKEKIIQPVVHNTRQWSELFKIINSSERV</sequence>
<dbReference type="Proteomes" id="UP000789366">
    <property type="component" value="Unassembled WGS sequence"/>
</dbReference>
<dbReference type="EMBL" id="CAJVPW010020628">
    <property type="protein sequence ID" value="CAG8689987.1"/>
    <property type="molecule type" value="Genomic_DNA"/>
</dbReference>
<keyword evidence="2" id="KW-1185">Reference proteome</keyword>
<evidence type="ECO:0000313" key="2">
    <source>
        <dbReference type="Proteomes" id="UP000789366"/>
    </source>
</evidence>